<proteinExistence type="predicted"/>
<dbReference type="PROSITE" id="PS00028">
    <property type="entry name" value="ZINC_FINGER_C2H2_1"/>
    <property type="match status" value="1"/>
</dbReference>
<comment type="caution">
    <text evidence="4">The sequence shown here is derived from an EMBL/GenBank/DDBJ whole genome shotgun (WGS) entry which is preliminary data.</text>
</comment>
<accession>A0A1Q9EYH1</accession>
<dbReference type="PANTHER" id="PTHR47027">
    <property type="entry name" value="REVERSE TRANSCRIPTASE DOMAIN-CONTAINING PROTEIN"/>
    <property type="match status" value="1"/>
</dbReference>
<name>A0A1Q9EYH1_SYMMI</name>
<gene>
    <name evidence="4" type="ORF">AK812_SmicGene3675</name>
</gene>
<evidence type="ECO:0000313" key="4">
    <source>
        <dbReference type="EMBL" id="OLQ12441.1"/>
    </source>
</evidence>
<evidence type="ECO:0000313" key="5">
    <source>
        <dbReference type="Proteomes" id="UP000186817"/>
    </source>
</evidence>
<keyword evidence="5" id="KW-1185">Reference proteome</keyword>
<keyword evidence="1" id="KW-0862">Zinc</keyword>
<keyword evidence="1" id="KW-0479">Metal-binding</keyword>
<dbReference type="EMBL" id="LSRX01000043">
    <property type="protein sequence ID" value="OLQ12441.1"/>
    <property type="molecule type" value="Genomic_DNA"/>
</dbReference>
<dbReference type="PANTHER" id="PTHR47027:SF20">
    <property type="entry name" value="REVERSE TRANSCRIPTASE-LIKE PROTEIN WITH RNA-DIRECTED DNA POLYMERASE DOMAIN"/>
    <property type="match status" value="1"/>
</dbReference>
<evidence type="ECO:0000259" key="3">
    <source>
        <dbReference type="PROSITE" id="PS50157"/>
    </source>
</evidence>
<sequence length="1744" mass="191221">MTLIADLLAKMPRRFNGVEGSSVITCHPSDVQNGGLGLRVCAFEHHTSQKQEPSLANALAERLERLVPRFTGGYSAPSPEPATKASMKPKKAPINTEDPEAVRRRVRALQKKMREIEKLKQMPSASLDVLQTQKIDTEPGVVLGYMTKSAGSLYSTVLYSPREFFLPASRKPVRHTFQERSSWWRETTRICSKVGFDCFWIMCLDGNCGVGSLTSSSIGDLHADPEEDIGELFHALLSRCGAWLPSTFQDSFHGPGGTLVHKRSCTLARSDYLALPLSWRDLSVSGRVAPEVSAGHSVPDHFAVVISAHLYSCASRQRRAGRIDVQAILVPQNAAAVQDAIHQVPFVHWEVNVNDHAALVVDSMYRVLHDRFPLKEIRRACRADRNAYLAQLADEVEVSPASQVHVAVRKLLKPRRYQGFQPLPRLKRPDGSFCTTQDEVDVEWRRHFGSLEGGSAVPPTALVKDCLTRQSEWGVLETADWADLPTYPELIRALQAVNPHKAAGPDLLPPAICRRFAAPVASILWPLLLKAALHSSEPVGFKGGTLHHIPKPGAADRALASSQRGILVQPVFGKVLHRAFRRLPAAVFERQAAPLQIGGRKGMTYSFGNFLSRNFLAFARSQGISAALVFSDLAAAYYAVVREVVVGASLCAEPLAKIAESLSLPSDALQELQAHVLNDSVFNDDCTPVLQSLLREVHVDTWFHISQDCQVVRTRRGTRPGSCLADVVFNLLFEKVLARRGCFNPRIVPRVPWSGHRDLSLFHGVDDSPCQHVELQDISYADDHASCVVADAAVDLASSVSHVLGRSLDSISGHGLSANFGPRKTAALLAHRGPGSRAAKDNVFHKAKGKIRVLREFGCSVDVDVVPYYKHLGSVISFSGSMLPDVKGRVSRAKASFGEGRRKIFACPHIALTRRVTLFQQHVLSALLAGAGSWPTLCQGSWKLLESCLTSFCRQMVRIPKWADQRWTRNELFVACDLPVLGDLLHAERLRFLGQMARSGPDAVWAVLQHNADAVFAMRSACQWLERAVCATWPLPTLETGWPAWRDTMSARPKYWKGVIRRSLSWYKGCRGVEVEVDRFARANWDQMPAEADEVGAQAHACLQCKKAFRNAQTWASHASLQHGYRAPHYVAAEGHRCRACGSVFASIRRHRTHLQVSRRCLQSVLRADGDLQAPIVLQEGHVQSRALRGRGTSHLPPVEEDFVPQLLSSLSALDHPTDEAIFDEICKCVAPLPVLRTTLQRWISGLMCGATREAAEDVLLCLRADLLCDAAALPTDEVRTGLFRPRIIPLSWSPRPAGLPGLVLGFSVADGQALLDLEPGGGWRTYPFRLPPPLCVDFAGAVVQLPRPPLRDGVFGDAPSCSLRALRKHREWVNLALKWLSAVLALAKRGRRCLLDLSLVPCGGHPLSDWIQQACQAQEIQEELTKLEEPWNTHLPATLPPPWGDSAISSFFDAYWSLLPRAFAPVVALLLWFSPATPPALDMVPISAEGTHNSRGCVLNCDAASTPVVAPGYYVQSVYHTRTIAAAAAGVELSPDVPALSCVIGSSEHAIRHISEVARPGCLAGALLKVAFRLMLVLRNSGGWLLSLRRPIFGAAAVRPGASPESVFLNITFALRAGTSALALVGWLVTWDPNSIGAALVVSALAGELTELPPDACNPKRMLLHGHLERGTVLCSSIPSPPASLCLFRPHGKLVSVSYRLPGSRLMDAFAQSFVRATRFWHFLAKHCAVESQSTWPCDHSCR</sequence>
<dbReference type="OrthoDB" id="424848at2759"/>
<reference evidence="4 5" key="1">
    <citation type="submission" date="2016-02" db="EMBL/GenBank/DDBJ databases">
        <title>Genome analysis of coral dinoflagellate symbionts highlights evolutionary adaptations to a symbiotic lifestyle.</title>
        <authorList>
            <person name="Aranda M."/>
            <person name="Li Y."/>
            <person name="Liew Y.J."/>
            <person name="Baumgarten S."/>
            <person name="Simakov O."/>
            <person name="Wilson M."/>
            <person name="Piel J."/>
            <person name="Ashoor H."/>
            <person name="Bougouffa S."/>
            <person name="Bajic V.B."/>
            <person name="Ryu T."/>
            <person name="Ravasi T."/>
            <person name="Bayer T."/>
            <person name="Micklem G."/>
            <person name="Kim H."/>
            <person name="Bhak J."/>
            <person name="Lajeunesse T.C."/>
            <person name="Voolstra C.R."/>
        </authorList>
    </citation>
    <scope>NUCLEOTIDE SEQUENCE [LARGE SCALE GENOMIC DNA]</scope>
    <source>
        <strain evidence="4 5">CCMP2467</strain>
    </source>
</reference>
<evidence type="ECO:0000256" key="2">
    <source>
        <dbReference type="SAM" id="MobiDB-lite"/>
    </source>
</evidence>
<dbReference type="InterPro" id="IPR013087">
    <property type="entry name" value="Znf_C2H2_type"/>
</dbReference>
<feature type="region of interest" description="Disordered" evidence="2">
    <location>
        <begin position="72"/>
        <end position="96"/>
    </location>
</feature>
<dbReference type="PROSITE" id="PS50157">
    <property type="entry name" value="ZINC_FINGER_C2H2_2"/>
    <property type="match status" value="1"/>
</dbReference>
<organism evidence="4 5">
    <name type="scientific">Symbiodinium microadriaticum</name>
    <name type="common">Dinoflagellate</name>
    <name type="synonym">Zooxanthella microadriatica</name>
    <dbReference type="NCBI Taxonomy" id="2951"/>
    <lineage>
        <taxon>Eukaryota</taxon>
        <taxon>Sar</taxon>
        <taxon>Alveolata</taxon>
        <taxon>Dinophyceae</taxon>
        <taxon>Suessiales</taxon>
        <taxon>Symbiodiniaceae</taxon>
        <taxon>Symbiodinium</taxon>
    </lineage>
</organism>
<protein>
    <recommendedName>
        <fullName evidence="3">C2H2-type domain-containing protein</fullName>
    </recommendedName>
</protein>
<dbReference type="Proteomes" id="UP000186817">
    <property type="component" value="Unassembled WGS sequence"/>
</dbReference>
<keyword evidence="1" id="KW-0863">Zinc-finger</keyword>
<dbReference type="GO" id="GO:0008270">
    <property type="term" value="F:zinc ion binding"/>
    <property type="evidence" value="ECO:0007669"/>
    <property type="project" value="UniProtKB-KW"/>
</dbReference>
<feature type="domain" description="C2H2-type" evidence="3">
    <location>
        <begin position="1100"/>
        <end position="1128"/>
    </location>
</feature>
<evidence type="ECO:0000256" key="1">
    <source>
        <dbReference type="PROSITE-ProRule" id="PRU00042"/>
    </source>
</evidence>